<feature type="compositionally biased region" description="Acidic residues" evidence="4">
    <location>
        <begin position="89"/>
        <end position="98"/>
    </location>
</feature>
<keyword evidence="3" id="KW-0862">Zinc</keyword>
<feature type="region of interest" description="Disordered" evidence="4">
    <location>
        <begin position="25"/>
        <end position="100"/>
    </location>
</feature>
<evidence type="ECO:0000256" key="1">
    <source>
        <dbReference type="ARBA" id="ARBA00022723"/>
    </source>
</evidence>
<dbReference type="CDD" id="cd16495">
    <property type="entry name" value="RING_CH-C4HC3_MARCH"/>
    <property type="match status" value="1"/>
</dbReference>
<keyword evidence="5" id="KW-0472">Membrane</keyword>
<dbReference type="InterPro" id="IPR011016">
    <property type="entry name" value="Znf_RING-CH"/>
</dbReference>
<feature type="compositionally biased region" description="Basic and acidic residues" evidence="4">
    <location>
        <begin position="25"/>
        <end position="38"/>
    </location>
</feature>
<dbReference type="AlphaFoldDB" id="C1EBK2"/>
<dbReference type="OrthoDB" id="264354at2759"/>
<accession>C1EBK2</accession>
<feature type="domain" description="RING-CH-type" evidence="6">
    <location>
        <begin position="93"/>
        <end position="162"/>
    </location>
</feature>
<dbReference type="eggNOG" id="KOG1609">
    <property type="taxonomic scope" value="Eukaryota"/>
</dbReference>
<dbReference type="Pfam" id="PF12906">
    <property type="entry name" value="RINGv"/>
    <property type="match status" value="1"/>
</dbReference>
<dbReference type="STRING" id="296587.C1EBK2"/>
<evidence type="ECO:0000256" key="2">
    <source>
        <dbReference type="ARBA" id="ARBA00022771"/>
    </source>
</evidence>
<dbReference type="PANTHER" id="PTHR46347">
    <property type="entry name" value="RING/FYVE/PHD ZINC FINGER SUPERFAMILY PROTEIN"/>
    <property type="match status" value="1"/>
</dbReference>
<keyword evidence="1" id="KW-0479">Metal-binding</keyword>
<feature type="transmembrane region" description="Helical" evidence="5">
    <location>
        <begin position="175"/>
        <end position="199"/>
    </location>
</feature>
<keyword evidence="8" id="KW-1185">Reference proteome</keyword>
<dbReference type="EMBL" id="CP001329">
    <property type="protein sequence ID" value="ACO65426.1"/>
    <property type="molecule type" value="Genomic_DNA"/>
</dbReference>
<evidence type="ECO:0000256" key="4">
    <source>
        <dbReference type="SAM" id="MobiDB-lite"/>
    </source>
</evidence>
<organism evidence="7 8">
    <name type="scientific">Micromonas commoda (strain RCC299 / NOUM17 / CCMP2709)</name>
    <name type="common">Picoplanktonic green alga</name>
    <dbReference type="NCBI Taxonomy" id="296587"/>
    <lineage>
        <taxon>Eukaryota</taxon>
        <taxon>Viridiplantae</taxon>
        <taxon>Chlorophyta</taxon>
        <taxon>Mamiellophyceae</taxon>
        <taxon>Mamiellales</taxon>
        <taxon>Mamiellaceae</taxon>
        <taxon>Micromonas</taxon>
    </lineage>
</organism>
<gene>
    <name evidence="7" type="ORF">MICPUN_102143</name>
</gene>
<evidence type="ECO:0000259" key="6">
    <source>
        <dbReference type="PROSITE" id="PS51292"/>
    </source>
</evidence>
<evidence type="ECO:0000313" key="8">
    <source>
        <dbReference type="Proteomes" id="UP000002009"/>
    </source>
</evidence>
<reference evidence="7 8" key="1">
    <citation type="journal article" date="2009" name="Science">
        <title>Green evolution and dynamic adaptations revealed by genomes of the marine picoeukaryotes Micromonas.</title>
        <authorList>
            <person name="Worden A.Z."/>
            <person name="Lee J.H."/>
            <person name="Mock T."/>
            <person name="Rouze P."/>
            <person name="Simmons M.P."/>
            <person name="Aerts A.L."/>
            <person name="Allen A.E."/>
            <person name="Cuvelier M.L."/>
            <person name="Derelle E."/>
            <person name="Everett M.V."/>
            <person name="Foulon E."/>
            <person name="Grimwood J."/>
            <person name="Gundlach H."/>
            <person name="Henrissat B."/>
            <person name="Napoli C."/>
            <person name="McDonald S.M."/>
            <person name="Parker M.S."/>
            <person name="Rombauts S."/>
            <person name="Salamov A."/>
            <person name="Von Dassow P."/>
            <person name="Badger J.H."/>
            <person name="Coutinho P.M."/>
            <person name="Demir E."/>
            <person name="Dubchak I."/>
            <person name="Gentemann C."/>
            <person name="Eikrem W."/>
            <person name="Gready J.E."/>
            <person name="John U."/>
            <person name="Lanier W."/>
            <person name="Lindquist E.A."/>
            <person name="Lucas S."/>
            <person name="Mayer K.F."/>
            <person name="Moreau H."/>
            <person name="Not F."/>
            <person name="Otillar R."/>
            <person name="Panaud O."/>
            <person name="Pangilinan J."/>
            <person name="Paulsen I."/>
            <person name="Piegu B."/>
            <person name="Poliakov A."/>
            <person name="Robbens S."/>
            <person name="Schmutz J."/>
            <person name="Toulza E."/>
            <person name="Wyss T."/>
            <person name="Zelensky A."/>
            <person name="Zhou K."/>
            <person name="Armbrust E.V."/>
            <person name="Bhattacharya D."/>
            <person name="Goodenough U.W."/>
            <person name="Van de Peer Y."/>
            <person name="Grigoriev I.V."/>
        </authorList>
    </citation>
    <scope>NUCLEOTIDE SEQUENCE [LARGE SCALE GENOMIC DNA]</scope>
    <source>
        <strain evidence="8">RCC299 / NOUM17</strain>
    </source>
</reference>
<name>C1EBK2_MICCC</name>
<dbReference type="InParanoid" id="C1EBK2"/>
<dbReference type="OMA" id="GYQYNLE"/>
<keyword evidence="2" id="KW-0863">Zinc-finger</keyword>
<dbReference type="Gene3D" id="3.30.40.10">
    <property type="entry name" value="Zinc/RING finger domain, C3HC4 (zinc finger)"/>
    <property type="match status" value="1"/>
</dbReference>
<dbReference type="PANTHER" id="PTHR46347:SF1">
    <property type="entry name" value="RING_FYVE_PHD ZINC FINGER SUPERFAMILY PROTEIN"/>
    <property type="match status" value="1"/>
</dbReference>
<dbReference type="Proteomes" id="UP000002009">
    <property type="component" value="Chromosome 9"/>
</dbReference>
<proteinExistence type="predicted"/>
<evidence type="ECO:0000313" key="7">
    <source>
        <dbReference type="EMBL" id="ACO65426.1"/>
    </source>
</evidence>
<dbReference type="SUPFAM" id="SSF57850">
    <property type="entry name" value="RING/U-box"/>
    <property type="match status" value="1"/>
</dbReference>
<evidence type="ECO:0000256" key="5">
    <source>
        <dbReference type="SAM" id="Phobius"/>
    </source>
</evidence>
<dbReference type="GO" id="GO:0008270">
    <property type="term" value="F:zinc ion binding"/>
    <property type="evidence" value="ECO:0007669"/>
    <property type="project" value="UniProtKB-KW"/>
</dbReference>
<sequence>MAEDANAAGGSVLVAEVLRQRAVRERARWEEFNRRAREEEEEGAERGRTRRAPARGGDNGDDDSRAAGARNDEVDETPTAATVARTEPTDGDDDDDDEPMCRICFGGEEDGAKGADRLFAPCQCRGSQGLVHVRCLNQWRARSRNNASYFECNTCHYRYHLERAAWAGRLEDPRVLAATSGCLVFFAVLSVGIFVRLAATRVLVPLFARLAAVAKRAGVPHGAVVDAFANLGNPRPSHSWRDSVRAAYEACTAGKKAKSLTCDSPALRSSLMEAHRVVTRAVALVDASPLHLEFAFYRVVEWLPPWWCVGALDGWNDHFRNGITIDQLVGGSAGGGGSSSADVGSWRRRWWWWSPRHCAGDVADALDTVVAGLVVLGFTAFGWNLGRRLRGNFRFNFEHLLLPLAMMVSSHGARTARLIVPLGVMGGYYEVYRAVRVWSKELLTRFGERVLEVRPRPG</sequence>
<feature type="region of interest" description="Disordered" evidence="4">
    <location>
        <begin position="1"/>
        <end position="20"/>
    </location>
</feature>
<dbReference type="RefSeq" id="XP_002504168.1">
    <property type="nucleotide sequence ID" value="XM_002504122.1"/>
</dbReference>
<dbReference type="KEGG" id="mis:MICPUN_102143"/>
<evidence type="ECO:0000256" key="3">
    <source>
        <dbReference type="ARBA" id="ARBA00022833"/>
    </source>
</evidence>
<dbReference type="SMART" id="SM00744">
    <property type="entry name" value="RINGv"/>
    <property type="match status" value="1"/>
</dbReference>
<dbReference type="InterPro" id="IPR013083">
    <property type="entry name" value="Znf_RING/FYVE/PHD"/>
</dbReference>
<keyword evidence="5" id="KW-1133">Transmembrane helix</keyword>
<dbReference type="PROSITE" id="PS51292">
    <property type="entry name" value="ZF_RING_CH"/>
    <property type="match status" value="1"/>
</dbReference>
<dbReference type="GeneID" id="8246345"/>
<keyword evidence="5" id="KW-0812">Transmembrane</keyword>
<protein>
    <recommendedName>
        <fullName evidence="6">RING-CH-type domain-containing protein</fullName>
    </recommendedName>
</protein>